<proteinExistence type="predicted"/>
<evidence type="ECO:0000313" key="4">
    <source>
        <dbReference type="Proteomes" id="UP000230683"/>
    </source>
</evidence>
<feature type="domain" description="SpoVT-AbrB" evidence="2">
    <location>
        <begin position="1"/>
        <end position="46"/>
    </location>
</feature>
<evidence type="ECO:0000259" key="2">
    <source>
        <dbReference type="PROSITE" id="PS51740"/>
    </source>
</evidence>
<dbReference type="SUPFAM" id="SSF89447">
    <property type="entry name" value="AbrB/MazE/MraZ-like"/>
    <property type="match status" value="1"/>
</dbReference>
<sequence length="79" mass="9044">MNYSTLTNQNQITVPVRVRDSLSLKPGDKLVFYEVASRITVSKVKSISDFKGLLKDHTHKLTKKEKEGVWLQRQGENVD</sequence>
<reference evidence="4" key="1">
    <citation type="submission" date="2017-09" db="EMBL/GenBank/DDBJ databases">
        <title>Depth-based differentiation of microbial function through sediment-hosted aquifers and enrichment of novel symbionts in the deep terrestrial subsurface.</title>
        <authorList>
            <person name="Probst A.J."/>
            <person name="Ladd B."/>
            <person name="Jarett J.K."/>
            <person name="Geller-Mcgrath D.E."/>
            <person name="Sieber C.M.K."/>
            <person name="Emerson J.B."/>
            <person name="Anantharaman K."/>
            <person name="Thomas B.C."/>
            <person name="Malmstrom R."/>
            <person name="Stieglmeier M."/>
            <person name="Klingl A."/>
            <person name="Woyke T."/>
            <person name="Ryan C.M."/>
            <person name="Banfield J.F."/>
        </authorList>
    </citation>
    <scope>NUCLEOTIDE SEQUENCE [LARGE SCALE GENOMIC DNA]</scope>
</reference>
<organism evidence="3 4">
    <name type="scientific">candidate division WWE3 bacterium CG_4_9_14_3_um_filter_34_6</name>
    <dbReference type="NCBI Taxonomy" id="1975079"/>
    <lineage>
        <taxon>Bacteria</taxon>
        <taxon>Katanobacteria</taxon>
    </lineage>
</organism>
<dbReference type="Pfam" id="PF04014">
    <property type="entry name" value="MazE_antitoxin"/>
    <property type="match status" value="1"/>
</dbReference>
<protein>
    <submittedName>
        <fullName evidence="3">AbrB family transcriptional regulator</fullName>
    </submittedName>
</protein>
<comment type="caution">
    <text evidence="3">The sequence shown here is derived from an EMBL/GenBank/DDBJ whole genome shotgun (WGS) entry which is preliminary data.</text>
</comment>
<accession>A0A2M7X2B2</accession>
<evidence type="ECO:0000313" key="3">
    <source>
        <dbReference type="EMBL" id="PJA40305.1"/>
    </source>
</evidence>
<dbReference type="AlphaFoldDB" id="A0A2M7X2B2"/>
<dbReference type="InterPro" id="IPR037914">
    <property type="entry name" value="SpoVT-AbrB_sf"/>
</dbReference>
<gene>
    <name evidence="3" type="ORF">CO178_02390</name>
</gene>
<dbReference type="SMART" id="SM00966">
    <property type="entry name" value="SpoVT_AbrB"/>
    <property type="match status" value="1"/>
</dbReference>
<keyword evidence="1" id="KW-0238">DNA-binding</keyword>
<dbReference type="InterPro" id="IPR007159">
    <property type="entry name" value="SpoVT-AbrB_dom"/>
</dbReference>
<dbReference type="PROSITE" id="PS51740">
    <property type="entry name" value="SPOVT_ABRB"/>
    <property type="match status" value="1"/>
</dbReference>
<dbReference type="Gene3D" id="2.10.260.10">
    <property type="match status" value="1"/>
</dbReference>
<evidence type="ECO:0000256" key="1">
    <source>
        <dbReference type="PROSITE-ProRule" id="PRU01076"/>
    </source>
</evidence>
<dbReference type="GO" id="GO:0003677">
    <property type="term" value="F:DNA binding"/>
    <property type="evidence" value="ECO:0007669"/>
    <property type="project" value="UniProtKB-UniRule"/>
</dbReference>
<dbReference type="EMBL" id="PFWY01000105">
    <property type="protein sequence ID" value="PJA40305.1"/>
    <property type="molecule type" value="Genomic_DNA"/>
</dbReference>
<dbReference type="NCBIfam" id="TIGR01439">
    <property type="entry name" value="lp_hng_hel_AbrB"/>
    <property type="match status" value="1"/>
</dbReference>
<name>A0A2M7X2B2_UNCKA</name>
<dbReference type="Proteomes" id="UP000230683">
    <property type="component" value="Unassembled WGS sequence"/>
</dbReference>